<feature type="compositionally biased region" description="Basic and acidic residues" evidence="8">
    <location>
        <begin position="193"/>
        <end position="204"/>
    </location>
</feature>
<name>A0ABQ2WC17_9ALTE</name>
<dbReference type="Pfam" id="PF03918">
    <property type="entry name" value="CcmH"/>
    <property type="match status" value="1"/>
</dbReference>
<accession>A0ABQ2WC17</accession>
<keyword evidence="3 7" id="KW-0479">Metal-binding</keyword>
<dbReference type="PANTHER" id="PTHR47870:SF1">
    <property type="entry name" value="CYTOCHROME C-TYPE BIOGENESIS PROTEIN CCMH"/>
    <property type="match status" value="1"/>
</dbReference>
<evidence type="ECO:0000313" key="11">
    <source>
        <dbReference type="Proteomes" id="UP000634667"/>
    </source>
</evidence>
<dbReference type="InterPro" id="IPR005616">
    <property type="entry name" value="CcmH/CycL/Ccl2/NrfF_N"/>
</dbReference>
<dbReference type="Gene3D" id="1.10.8.640">
    <property type="entry name" value="Cytochrome C biogenesis protein"/>
    <property type="match status" value="1"/>
</dbReference>
<keyword evidence="5" id="KW-0201">Cytochrome c-type biogenesis</keyword>
<dbReference type="EMBL" id="BMYR01000001">
    <property type="protein sequence ID" value="GGW48722.1"/>
    <property type="molecule type" value="Genomic_DNA"/>
</dbReference>
<dbReference type="RefSeq" id="WP_229796873.1">
    <property type="nucleotide sequence ID" value="NZ_BMYR01000001.1"/>
</dbReference>
<keyword evidence="11" id="KW-1185">Reference proteome</keyword>
<evidence type="ECO:0000256" key="4">
    <source>
        <dbReference type="ARBA" id="ARBA00022729"/>
    </source>
</evidence>
<keyword evidence="6 7" id="KW-0408">Iron</keyword>
<dbReference type="InterPro" id="IPR051263">
    <property type="entry name" value="C-type_cytochrome_biogenesis"/>
</dbReference>
<protein>
    <recommendedName>
        <fullName evidence="7">Cytochrome c-type biogenesis protein</fullName>
    </recommendedName>
</protein>
<dbReference type="PANTHER" id="PTHR47870">
    <property type="entry name" value="CYTOCHROME C-TYPE BIOGENESIS PROTEIN CCMH"/>
    <property type="match status" value="1"/>
</dbReference>
<dbReference type="InterPro" id="IPR038297">
    <property type="entry name" value="CcmH/CycL/NrfF/Ccl2_sf"/>
</dbReference>
<evidence type="ECO:0000256" key="8">
    <source>
        <dbReference type="SAM" id="MobiDB-lite"/>
    </source>
</evidence>
<feature type="region of interest" description="Disordered" evidence="8">
    <location>
        <begin position="182"/>
        <end position="204"/>
    </location>
</feature>
<keyword evidence="7" id="KW-1133">Transmembrane helix</keyword>
<feature type="transmembrane region" description="Helical" evidence="7">
    <location>
        <begin position="153"/>
        <end position="171"/>
    </location>
</feature>
<evidence type="ECO:0000256" key="5">
    <source>
        <dbReference type="ARBA" id="ARBA00022748"/>
    </source>
</evidence>
<dbReference type="Proteomes" id="UP000634667">
    <property type="component" value="Unassembled WGS sequence"/>
</dbReference>
<comment type="function">
    <text evidence="7">Possible subunit of a heme lyase.</text>
</comment>
<comment type="caution">
    <text evidence="10">The sequence shown here is derived from an EMBL/GenBank/DDBJ whole genome shotgun (WGS) entry which is preliminary data.</text>
</comment>
<feature type="domain" description="CcmH/CycL/Ccl2/NrfF N-terminal" evidence="9">
    <location>
        <begin position="64"/>
        <end position="186"/>
    </location>
</feature>
<sequence length="226" mass="25778">MNRFFTPFLRYCRGSAVPGVSGSRAVSLTSLYAILLGLFMLSQSQAVLASETTATTSMNVEQPAAAVAAPQELQQFDSEQQRQLYLKLTAELRCPQCQNQNIADSNAVVAVDMREKTYELVQQGLNRNDVLDYMIDRYGDFVHYQPPVNRVTIWLWLAPVLLLISLFLLQLKRRANQITPKETYPHDSATQKMDTDRDEANKMTESKIQLNKELDQIIEHYRSKKS</sequence>
<proteinExistence type="inferred from homology"/>
<evidence type="ECO:0000259" key="9">
    <source>
        <dbReference type="Pfam" id="PF03918"/>
    </source>
</evidence>
<evidence type="ECO:0000256" key="7">
    <source>
        <dbReference type="RuleBase" id="RU364112"/>
    </source>
</evidence>
<evidence type="ECO:0000256" key="3">
    <source>
        <dbReference type="ARBA" id="ARBA00022723"/>
    </source>
</evidence>
<keyword evidence="2 7" id="KW-0349">Heme</keyword>
<evidence type="ECO:0000256" key="1">
    <source>
        <dbReference type="ARBA" id="ARBA00010342"/>
    </source>
</evidence>
<evidence type="ECO:0000256" key="2">
    <source>
        <dbReference type="ARBA" id="ARBA00022617"/>
    </source>
</evidence>
<comment type="similarity">
    <text evidence="1 7">Belongs to the CcmH/CycL/Ccl2/NrfF family.</text>
</comment>
<keyword evidence="4 7" id="KW-0732">Signal</keyword>
<evidence type="ECO:0000256" key="6">
    <source>
        <dbReference type="ARBA" id="ARBA00023004"/>
    </source>
</evidence>
<reference evidence="11" key="1">
    <citation type="journal article" date="2019" name="Int. J. Syst. Evol. Microbiol.">
        <title>The Global Catalogue of Microorganisms (GCM) 10K type strain sequencing project: providing services to taxonomists for standard genome sequencing and annotation.</title>
        <authorList>
            <consortium name="The Broad Institute Genomics Platform"/>
            <consortium name="The Broad Institute Genome Sequencing Center for Infectious Disease"/>
            <person name="Wu L."/>
            <person name="Ma J."/>
        </authorList>
    </citation>
    <scope>NUCLEOTIDE SEQUENCE [LARGE SCALE GENOMIC DNA]</scope>
    <source>
        <strain evidence="11">KCTC 23723</strain>
    </source>
</reference>
<keyword evidence="7" id="KW-0472">Membrane</keyword>
<keyword evidence="7" id="KW-0812">Transmembrane</keyword>
<organism evidence="10 11">
    <name type="scientific">Alishewanella tabrizica</name>
    <dbReference type="NCBI Taxonomy" id="671278"/>
    <lineage>
        <taxon>Bacteria</taxon>
        <taxon>Pseudomonadati</taxon>
        <taxon>Pseudomonadota</taxon>
        <taxon>Gammaproteobacteria</taxon>
        <taxon>Alteromonadales</taxon>
        <taxon>Alteromonadaceae</taxon>
        <taxon>Alishewanella</taxon>
    </lineage>
</organism>
<evidence type="ECO:0000313" key="10">
    <source>
        <dbReference type="EMBL" id="GGW48722.1"/>
    </source>
</evidence>
<dbReference type="CDD" id="cd16378">
    <property type="entry name" value="CcmH_N"/>
    <property type="match status" value="1"/>
</dbReference>
<gene>
    <name evidence="10" type="ORF">GCM10008111_00500</name>
</gene>